<reference evidence="2" key="2">
    <citation type="submission" date="2020-05" db="UniProtKB">
        <authorList>
            <consortium name="EnsemblMetazoa"/>
        </authorList>
    </citation>
    <scope>IDENTIFICATION</scope>
</reference>
<keyword evidence="3" id="KW-1185">Reference proteome</keyword>
<evidence type="ECO:0000313" key="1">
    <source>
        <dbReference type="EMBL" id="KFB41271.1"/>
    </source>
</evidence>
<dbReference type="EMBL" id="KE525079">
    <property type="protein sequence ID" value="KFB41271.1"/>
    <property type="molecule type" value="Genomic_DNA"/>
</dbReference>
<dbReference type="AlphaFoldDB" id="A0A084VTH7"/>
<dbReference type="VEuPathDB" id="VectorBase:ASIS000607"/>
<reference evidence="1 3" key="1">
    <citation type="journal article" date="2014" name="BMC Genomics">
        <title>Genome sequence of Anopheles sinensis provides insight into genetics basis of mosquito competence for malaria parasites.</title>
        <authorList>
            <person name="Zhou D."/>
            <person name="Zhang D."/>
            <person name="Ding G."/>
            <person name="Shi L."/>
            <person name="Hou Q."/>
            <person name="Ye Y."/>
            <person name="Xu Y."/>
            <person name="Zhou H."/>
            <person name="Xiong C."/>
            <person name="Li S."/>
            <person name="Yu J."/>
            <person name="Hong S."/>
            <person name="Yu X."/>
            <person name="Zou P."/>
            <person name="Chen C."/>
            <person name="Chang X."/>
            <person name="Wang W."/>
            <person name="Lv Y."/>
            <person name="Sun Y."/>
            <person name="Ma L."/>
            <person name="Shen B."/>
            <person name="Zhu C."/>
        </authorList>
    </citation>
    <scope>NUCLEOTIDE SEQUENCE [LARGE SCALE GENOMIC DNA]</scope>
</reference>
<sequence>MARGLMLVMIGASIAVCINSYNSTNNCKLQPNSTSVHLAELKPFVICGKMINYVVSMGILIVTPNLLVSAGCTTVCIYRTESAIRIEIRTCERLFNLEMHPYFDSLEFRGCFTEEEITLHGFSEFRWMEMKMVADVSCLRNWSMGDCRLIYTYEKVYLRRSDGKYQGLSVGVFNAAINSTLWKPYVDNLGTKSDVRSQLYHYMIALVPYFCSVLAVGVRSDKFSLQCRSEIDSTFVHMAQIKPFHVCGKVVHFSTSVGMFTLNRSKLMRHSCATGCVGRTYEGARVDIKVCRNEVKRTLPVYESLDLRVCFSEREIILQGSEKMNAITVKLQPETRCTQGDIFGKCKTFYEHEKQYKPSPNGLFEGIPIGVIDVEVDEKRLTSIVSIAMNRITLLCALIIGTNVAIPVNSHHFPSNCTERHSDITYLVQYKPFIVCGRVTEISPSLELFYLESYQIRRNCLIGCVNRTRYTVGIEVFNCDHEYDVSSAPSYNDLEFADCHSDDEIILRGSTQVDWLQFAMQSDIGCLNLKIRSNCGRIFKYDRKYPRAKYHDHLEVGTARLNLNRSVWAPYLKSGGERHSTSFASYWMLVQVATSFGACFNIN</sequence>
<gene>
    <name evidence="1" type="ORF">ZHAS_00008862</name>
</gene>
<proteinExistence type="predicted"/>
<evidence type="ECO:0000313" key="3">
    <source>
        <dbReference type="Proteomes" id="UP000030765"/>
    </source>
</evidence>
<dbReference type="VEuPathDB" id="VectorBase:ASIC008862"/>
<dbReference type="Proteomes" id="UP000030765">
    <property type="component" value="Unassembled WGS sequence"/>
</dbReference>
<name>A0A084VTH7_ANOSI</name>
<organism evidence="1">
    <name type="scientific">Anopheles sinensis</name>
    <name type="common">Mosquito</name>
    <dbReference type="NCBI Taxonomy" id="74873"/>
    <lineage>
        <taxon>Eukaryota</taxon>
        <taxon>Metazoa</taxon>
        <taxon>Ecdysozoa</taxon>
        <taxon>Arthropoda</taxon>
        <taxon>Hexapoda</taxon>
        <taxon>Insecta</taxon>
        <taxon>Pterygota</taxon>
        <taxon>Neoptera</taxon>
        <taxon>Endopterygota</taxon>
        <taxon>Diptera</taxon>
        <taxon>Nematocera</taxon>
        <taxon>Culicoidea</taxon>
        <taxon>Culicidae</taxon>
        <taxon>Anophelinae</taxon>
        <taxon>Anopheles</taxon>
    </lineage>
</organism>
<dbReference type="EMBL" id="ATLV01016355">
    <property type="status" value="NOT_ANNOTATED_CDS"/>
    <property type="molecule type" value="Genomic_DNA"/>
</dbReference>
<evidence type="ECO:0000313" key="2">
    <source>
        <dbReference type="EnsemblMetazoa" id="ASIC008862-PA"/>
    </source>
</evidence>
<protein>
    <submittedName>
        <fullName evidence="1 2">Uncharacterized protein</fullName>
    </submittedName>
</protein>
<accession>A0A084VTH7</accession>
<dbReference type="EnsemblMetazoa" id="ASIC008862-RA">
    <property type="protein sequence ID" value="ASIC008862-PA"/>
    <property type="gene ID" value="ASIC008862"/>
</dbReference>